<reference evidence="3" key="1">
    <citation type="journal article" date="2019" name="Int. J. Syst. Evol. Microbiol.">
        <title>The Global Catalogue of Microorganisms (GCM) 10K type strain sequencing project: providing services to taxonomists for standard genome sequencing and annotation.</title>
        <authorList>
            <consortium name="The Broad Institute Genomics Platform"/>
            <consortium name="The Broad Institute Genome Sequencing Center for Infectious Disease"/>
            <person name="Wu L."/>
            <person name="Ma J."/>
        </authorList>
    </citation>
    <scope>NUCLEOTIDE SEQUENCE [LARGE SCALE GENOMIC DNA]</scope>
    <source>
        <strain evidence="3">CCUG 52537</strain>
    </source>
</reference>
<comment type="caution">
    <text evidence="2">The sequence shown here is derived from an EMBL/GenBank/DDBJ whole genome shotgun (WGS) entry which is preliminary data.</text>
</comment>
<proteinExistence type="predicted"/>
<dbReference type="EMBL" id="JBHTIK010000011">
    <property type="protein sequence ID" value="MFD0849682.1"/>
    <property type="molecule type" value="Genomic_DNA"/>
</dbReference>
<evidence type="ECO:0008006" key="4">
    <source>
        <dbReference type="Google" id="ProtNLM"/>
    </source>
</evidence>
<dbReference type="RefSeq" id="WP_381492588.1">
    <property type="nucleotide sequence ID" value="NZ_JBHTIK010000011.1"/>
</dbReference>
<keyword evidence="1" id="KW-0812">Transmembrane</keyword>
<accession>A0ABW3C7E1</accession>
<name>A0ABW3C7E1_SPHXN</name>
<keyword evidence="3" id="KW-1185">Reference proteome</keyword>
<dbReference type="Proteomes" id="UP001597124">
    <property type="component" value="Unassembled WGS sequence"/>
</dbReference>
<evidence type="ECO:0000313" key="3">
    <source>
        <dbReference type="Proteomes" id="UP001597124"/>
    </source>
</evidence>
<evidence type="ECO:0000256" key="1">
    <source>
        <dbReference type="SAM" id="Phobius"/>
    </source>
</evidence>
<keyword evidence="1" id="KW-1133">Transmembrane helix</keyword>
<keyword evidence="1" id="KW-0472">Membrane</keyword>
<gene>
    <name evidence="2" type="ORF">ACFQ00_15210</name>
</gene>
<protein>
    <recommendedName>
        <fullName evidence="4">DUF4131 domain-containing protein</fullName>
    </recommendedName>
</protein>
<organism evidence="2 3">
    <name type="scientific">Sphingosinicella xenopeptidilytica</name>
    <dbReference type="NCBI Taxonomy" id="364098"/>
    <lineage>
        <taxon>Bacteria</taxon>
        <taxon>Pseudomonadati</taxon>
        <taxon>Pseudomonadota</taxon>
        <taxon>Alphaproteobacteria</taxon>
        <taxon>Sphingomonadales</taxon>
        <taxon>Sphingosinicellaceae</taxon>
        <taxon>Sphingosinicella</taxon>
    </lineage>
</organism>
<sequence length="140" mass="14913">MSLTTITGVVSGIRHAPVTEGHIGKNGGSVRTGHALAFRVDDRSVQIKLPNMPDVQDGETVTLAGRIKNGTFQALALRNDRTRAIYATPAIPGYIMGGLMTAVGFPLLFILVGVFFIGFGGYTLWQAHNYAQAAKLLQGT</sequence>
<evidence type="ECO:0000313" key="2">
    <source>
        <dbReference type="EMBL" id="MFD0849682.1"/>
    </source>
</evidence>
<feature type="transmembrane region" description="Helical" evidence="1">
    <location>
        <begin position="103"/>
        <end position="125"/>
    </location>
</feature>